<feature type="domain" description="Indole-3-glycerol phosphate synthase" evidence="9">
    <location>
        <begin position="2"/>
        <end position="81"/>
    </location>
</feature>
<evidence type="ECO:0000256" key="4">
    <source>
        <dbReference type="ARBA" id="ARBA00022605"/>
    </source>
</evidence>
<dbReference type="GO" id="GO:0000162">
    <property type="term" value="P:L-tryptophan biosynthetic process"/>
    <property type="evidence" value="ECO:0007669"/>
    <property type="project" value="UniProtKB-KW"/>
</dbReference>
<organism evidence="10 11">
    <name type="scientific">Burkholderia thailandensis</name>
    <dbReference type="NCBI Taxonomy" id="57975"/>
    <lineage>
        <taxon>Bacteria</taxon>
        <taxon>Pseudomonadati</taxon>
        <taxon>Pseudomonadota</taxon>
        <taxon>Betaproteobacteria</taxon>
        <taxon>Burkholderiales</taxon>
        <taxon>Burkholderiaceae</taxon>
        <taxon>Burkholderia</taxon>
        <taxon>pseudomallei group</taxon>
    </lineage>
</organism>
<evidence type="ECO:0000256" key="6">
    <source>
        <dbReference type="ARBA" id="ARBA00022822"/>
    </source>
</evidence>
<dbReference type="GO" id="GO:0004425">
    <property type="term" value="F:indole-3-glycerol-phosphate synthase activity"/>
    <property type="evidence" value="ECO:0007669"/>
    <property type="project" value="UniProtKB-EC"/>
</dbReference>
<name>A0AAW9D1X2_BURTH</name>
<dbReference type="SUPFAM" id="SSF51366">
    <property type="entry name" value="Ribulose-phoshate binding barrel"/>
    <property type="match status" value="1"/>
</dbReference>
<evidence type="ECO:0000256" key="3">
    <source>
        <dbReference type="ARBA" id="ARBA00012362"/>
    </source>
</evidence>
<dbReference type="PANTHER" id="PTHR22854">
    <property type="entry name" value="TRYPTOPHAN BIOSYNTHESIS PROTEIN"/>
    <property type="match status" value="1"/>
</dbReference>
<evidence type="ECO:0000259" key="9">
    <source>
        <dbReference type="Pfam" id="PF00218"/>
    </source>
</evidence>
<protein>
    <recommendedName>
        <fullName evidence="3">indole-3-glycerol-phosphate synthase</fullName>
        <ecNumber evidence="3">4.1.1.48</ecNumber>
    </recommendedName>
</protein>
<evidence type="ECO:0000313" key="11">
    <source>
        <dbReference type="Proteomes" id="UP001272137"/>
    </source>
</evidence>
<dbReference type="InterPro" id="IPR045186">
    <property type="entry name" value="Indole-3-glycerol_P_synth"/>
</dbReference>
<comment type="catalytic activity">
    <reaction evidence="1">
        <text>1-(2-carboxyphenylamino)-1-deoxy-D-ribulose 5-phosphate + H(+) = (1S,2R)-1-C-(indol-3-yl)glycerol 3-phosphate + CO2 + H2O</text>
        <dbReference type="Rhea" id="RHEA:23476"/>
        <dbReference type="ChEBI" id="CHEBI:15377"/>
        <dbReference type="ChEBI" id="CHEBI:15378"/>
        <dbReference type="ChEBI" id="CHEBI:16526"/>
        <dbReference type="ChEBI" id="CHEBI:58613"/>
        <dbReference type="ChEBI" id="CHEBI:58866"/>
        <dbReference type="EC" id="4.1.1.48"/>
    </reaction>
</comment>
<dbReference type="Proteomes" id="UP001272137">
    <property type="component" value="Unassembled WGS sequence"/>
</dbReference>
<dbReference type="EMBL" id="QXCT01000002">
    <property type="protein sequence ID" value="MDW9256006.1"/>
    <property type="molecule type" value="Genomic_DNA"/>
</dbReference>
<dbReference type="GO" id="GO:0004640">
    <property type="term" value="F:phosphoribosylanthranilate isomerase activity"/>
    <property type="evidence" value="ECO:0007669"/>
    <property type="project" value="TreeGrafter"/>
</dbReference>
<evidence type="ECO:0000256" key="8">
    <source>
        <dbReference type="ARBA" id="ARBA00023239"/>
    </source>
</evidence>
<keyword evidence="6" id="KW-0822">Tryptophan biosynthesis</keyword>
<dbReference type="Gene3D" id="3.20.20.70">
    <property type="entry name" value="Aldolase class I"/>
    <property type="match status" value="1"/>
</dbReference>
<evidence type="ECO:0000256" key="7">
    <source>
        <dbReference type="ARBA" id="ARBA00023141"/>
    </source>
</evidence>
<dbReference type="InterPro" id="IPR013785">
    <property type="entry name" value="Aldolase_TIM"/>
</dbReference>
<keyword evidence="8" id="KW-0456">Lyase</keyword>
<dbReference type="AlphaFoldDB" id="A0AAW9D1X2"/>
<dbReference type="Pfam" id="PF00218">
    <property type="entry name" value="IGPS"/>
    <property type="match status" value="1"/>
</dbReference>
<reference evidence="10" key="1">
    <citation type="submission" date="2018-08" db="EMBL/GenBank/DDBJ databases">
        <title>Identification of Burkholderia cepacia strains that express a Burkholderia pseudomallei-like capsular polysaccharide.</title>
        <authorList>
            <person name="Burtnick M.N."/>
            <person name="Vongsouvath M."/>
            <person name="Newton P."/>
            <person name="Wuthiekanun V."/>
            <person name="Limmathurotsakul D."/>
            <person name="Brett P.J."/>
            <person name="Chantratita N."/>
            <person name="Dance D.A."/>
        </authorList>
    </citation>
    <scope>NUCLEOTIDE SEQUENCE</scope>
    <source>
        <strain evidence="10">SBXCC001</strain>
    </source>
</reference>
<keyword evidence="7" id="KW-0057">Aromatic amino acid biosynthesis</keyword>
<proteinExistence type="predicted"/>
<dbReference type="PANTHER" id="PTHR22854:SF2">
    <property type="entry name" value="INDOLE-3-GLYCEROL-PHOSPHATE SYNTHASE"/>
    <property type="match status" value="1"/>
</dbReference>
<comment type="pathway">
    <text evidence="2">Amino-acid biosynthesis; L-tryptophan biosynthesis; L-tryptophan from chorismate: step 4/5.</text>
</comment>
<comment type="caution">
    <text evidence="10">The sequence shown here is derived from an EMBL/GenBank/DDBJ whole genome shotgun (WGS) entry which is preliminary data.</text>
</comment>
<evidence type="ECO:0000313" key="10">
    <source>
        <dbReference type="EMBL" id="MDW9256006.1"/>
    </source>
</evidence>
<dbReference type="InterPro" id="IPR013798">
    <property type="entry name" value="Indole-3-glycerol_P_synth_dom"/>
</dbReference>
<evidence type="ECO:0000256" key="5">
    <source>
        <dbReference type="ARBA" id="ARBA00022793"/>
    </source>
</evidence>
<dbReference type="EC" id="4.1.1.48" evidence="3"/>
<gene>
    <name evidence="10" type="ORF">C7S16_0006</name>
</gene>
<sequence>MHNRDELSAALELKTPLVGINNRNLRTFETTIDTTLGMLDAIPDDRIVVTESGILSRADVERMEAAGVHTFLVGEAFMRAEIRARNSRGCSSERPAMAIEQEIKLALPAAQVDAARRFLDARAGASGREIALVNVYSTRRRSRSRARKARCACGARRRAGCRRSRRPA</sequence>
<dbReference type="InterPro" id="IPR011060">
    <property type="entry name" value="RibuloseP-bd_barrel"/>
</dbReference>
<keyword evidence="5" id="KW-0210">Decarboxylase</keyword>
<evidence type="ECO:0000256" key="2">
    <source>
        <dbReference type="ARBA" id="ARBA00004696"/>
    </source>
</evidence>
<accession>A0AAW9D1X2</accession>
<keyword evidence="4" id="KW-0028">Amino-acid biosynthesis</keyword>
<evidence type="ECO:0000256" key="1">
    <source>
        <dbReference type="ARBA" id="ARBA00001633"/>
    </source>
</evidence>